<keyword evidence="1" id="KW-0227">DNA damage</keyword>
<accession>A0A7Z0S4C8</accession>
<reference evidence="2 3" key="1">
    <citation type="submission" date="2020-07" db="EMBL/GenBank/DDBJ databases">
        <title>MOT database genomes.</title>
        <authorList>
            <person name="Joseph S."/>
            <person name="Aduse-Opoku J."/>
            <person name="Hashim A."/>
            <person name="Wade W."/>
            <person name="Curtis M."/>
        </authorList>
    </citation>
    <scope>NUCLEOTIDE SEQUENCE [LARGE SCALE GENOMIC DNA]</scope>
    <source>
        <strain evidence="2 3">STR</strain>
    </source>
</reference>
<evidence type="ECO:0000256" key="1">
    <source>
        <dbReference type="ARBA" id="ARBA00022763"/>
    </source>
</evidence>
<evidence type="ECO:0000313" key="2">
    <source>
        <dbReference type="EMBL" id="NYS95837.1"/>
    </source>
</evidence>
<gene>
    <name evidence="2" type="ORF">HZY94_01250</name>
</gene>
<dbReference type="SUPFAM" id="SSF56672">
    <property type="entry name" value="DNA/RNA polymerases"/>
    <property type="match status" value="1"/>
</dbReference>
<sequence>GRSLEDEVNYGKLRDLEVANFKKNVQPQLEKRVGLIYKKAFMQVVEADMLAKGLVKAEDHWQAWSTEDRVQVGVKCIELLIESTGLVELDRVNAGVIGADAENIKLSDKYADIIATRASALAGISPIHQPCV</sequence>
<dbReference type="AlphaFoldDB" id="A0A7Z0S4C8"/>
<dbReference type="InterPro" id="IPR043502">
    <property type="entry name" value="DNA/RNA_pol_sf"/>
</dbReference>
<dbReference type="EMBL" id="JACBXX010000049">
    <property type="protein sequence ID" value="NYS95837.1"/>
    <property type="molecule type" value="Genomic_DNA"/>
</dbReference>
<protein>
    <submittedName>
        <fullName evidence="2">DNA-dependent RNA polymerase</fullName>
    </submittedName>
</protein>
<name>A0A7Z0S4C8_9STRE</name>
<organism evidence="2 3">
    <name type="scientific">Streptococcus danieliae</name>
    <dbReference type="NCBI Taxonomy" id="747656"/>
    <lineage>
        <taxon>Bacteria</taxon>
        <taxon>Bacillati</taxon>
        <taxon>Bacillota</taxon>
        <taxon>Bacilli</taxon>
        <taxon>Lactobacillales</taxon>
        <taxon>Streptococcaceae</taxon>
        <taxon>Streptococcus</taxon>
    </lineage>
</organism>
<proteinExistence type="predicted"/>
<dbReference type="InterPro" id="IPR037159">
    <property type="entry name" value="RNA_POL_N_sf"/>
</dbReference>
<feature type="non-terminal residue" evidence="2">
    <location>
        <position position="132"/>
    </location>
</feature>
<evidence type="ECO:0000313" key="3">
    <source>
        <dbReference type="Proteomes" id="UP000589521"/>
    </source>
</evidence>
<comment type="caution">
    <text evidence="2">The sequence shown here is derived from an EMBL/GenBank/DDBJ whole genome shotgun (WGS) entry which is preliminary data.</text>
</comment>
<dbReference type="Gene3D" id="1.10.1320.10">
    <property type="entry name" value="DNA-directed RNA polymerase, N-terminal domain"/>
    <property type="match status" value="1"/>
</dbReference>
<feature type="non-terminal residue" evidence="2">
    <location>
        <position position="1"/>
    </location>
</feature>
<dbReference type="Proteomes" id="UP000589521">
    <property type="component" value="Unassembled WGS sequence"/>
</dbReference>
<dbReference type="GO" id="GO:0006974">
    <property type="term" value="P:DNA damage response"/>
    <property type="evidence" value="ECO:0007669"/>
    <property type="project" value="UniProtKB-KW"/>
</dbReference>